<feature type="coiled-coil region" evidence="1">
    <location>
        <begin position="397"/>
        <end position="424"/>
    </location>
</feature>
<dbReference type="Gene3D" id="2.60.120.200">
    <property type="match status" value="1"/>
</dbReference>
<proteinExistence type="predicted"/>
<keyword evidence="1" id="KW-0175">Coiled coil</keyword>
<evidence type="ECO:0000313" key="5">
    <source>
        <dbReference type="EMBL" id="MFC4872498.1"/>
    </source>
</evidence>
<feature type="domain" description="Cytochrome C Planctomycete-type" evidence="4">
    <location>
        <begin position="60"/>
        <end position="122"/>
    </location>
</feature>
<feature type="domain" description="DUF1553" evidence="3">
    <location>
        <begin position="766"/>
        <end position="1026"/>
    </location>
</feature>
<dbReference type="SUPFAM" id="SSF49899">
    <property type="entry name" value="Concanavalin A-like lectins/glucanases"/>
    <property type="match status" value="1"/>
</dbReference>
<organism evidence="5 6">
    <name type="scientific">Negadavirga shengliensis</name>
    <dbReference type="NCBI Taxonomy" id="1389218"/>
    <lineage>
        <taxon>Bacteria</taxon>
        <taxon>Pseudomonadati</taxon>
        <taxon>Bacteroidota</taxon>
        <taxon>Cytophagia</taxon>
        <taxon>Cytophagales</taxon>
        <taxon>Cyclobacteriaceae</taxon>
        <taxon>Negadavirga</taxon>
    </lineage>
</organism>
<gene>
    <name evidence="5" type="ORF">ACFPFU_12435</name>
</gene>
<dbReference type="InterPro" id="IPR022655">
    <property type="entry name" value="DUF1553"/>
</dbReference>
<evidence type="ECO:0000259" key="2">
    <source>
        <dbReference type="Pfam" id="PF07583"/>
    </source>
</evidence>
<feature type="domain" description="DUF1549" evidence="2">
    <location>
        <begin position="172"/>
        <end position="378"/>
    </location>
</feature>
<evidence type="ECO:0000259" key="3">
    <source>
        <dbReference type="Pfam" id="PF07587"/>
    </source>
</evidence>
<dbReference type="EMBL" id="JBHSJJ010000006">
    <property type="protein sequence ID" value="MFC4872498.1"/>
    <property type="molecule type" value="Genomic_DNA"/>
</dbReference>
<comment type="caution">
    <text evidence="5">The sequence shown here is derived from an EMBL/GenBank/DDBJ whole genome shotgun (WGS) entry which is preliminary data.</text>
</comment>
<dbReference type="InterPro" id="IPR013320">
    <property type="entry name" value="ConA-like_dom_sf"/>
</dbReference>
<sequence>MFAHKNFISFLSEKYYFLWLVIALSACGTDKPPEVVEASSRIPSEIDYNLHVRPILSDRCFSCHGPDPNTREAGLRLDTEEGAYAALRDSHFSYAIKPGKLHKSDAYRRIISEDPEVRMPPPASNLELTTEEKAILIRWIEQGAVYKPHWAYIKPEKPEIPKVENKGWPKNEIDYFVMERLEREGLKPSPEADRETLIRRVSFDLTGLPPELELVDAFLEDDSPDAYEKVVDKLLDSDAYAERMALDWLDVARYADSHGLHADGIRMMWPWRDWVIKAFRQNMPYDQFIQWQIAGDMLPGANREQILATAFNRNHQMTAEGGIIDEEYRLEYVFDRSETTAKALLGLTLECARCHDHKFDPLSQKDYFSLAAFYNNVDEVGMTGDDMNAGPMMLLPDEKQEEELRVLKEKILDMEKRLELVEKSYAEKTDARQQPGNFSPDKTLNHGLIAHFPLDQYHDGKTVATAGKFSARAMGNPEVVDSPSGKGMRFKDDYDIVEIDKAGMFEVTESFSYSIWIKPETIEPYRFILGNIGNKNTYWRGHEVFLDSTNRLVAQLIHALPHNRLTVATEHPVPKNEWTHVTVTYDGSAKAEGVRIYINGKETACEMPYDNLYKSMLPIDTSYKKIDKSLRLARSYRVFSGDDGIYPGSLADLRIHNRPLSGWEVATLYAHYRGEPLPDVSGSLKSAHLSLFMNPEAKNIKAALKSLREEKLALMEGVEEIMVMQESDKPRKTFILDRGVYDAPTQEVEADVPEVLSSFSDEWPRNRLGLAYWLTDSDNPLVSRVSVNRYWYRIFGNGIVKTVDDFGSQGQLPSHPLLLDWLAVDFVASGWDTKRLIKQMVMSATYRQQSTANEELKGADPENILLARGPRHRLLGEFIRDNYLHASGLLVTRPGGPSVKTYQPEGLWEEKGEFSHFLLNYKQDSGEDLYRRSMYTFIRRTAPPPAMTTFDVPNREECMVSRQETNTPLQPLILMNDPQAVEAARVMAEKMQREGGKQLEDQLVFGFRRALGRKPKNKELDIFKSMYEREYKRFRADRNAAKALIRVGEFPVDSTLPEENTAALTMVASLMFNHYEFYTKQ</sequence>
<evidence type="ECO:0000313" key="6">
    <source>
        <dbReference type="Proteomes" id="UP001595818"/>
    </source>
</evidence>
<dbReference type="SUPFAM" id="SSF46626">
    <property type="entry name" value="Cytochrome c"/>
    <property type="match status" value="1"/>
</dbReference>
<dbReference type="Pfam" id="PF07583">
    <property type="entry name" value="PSCyt2"/>
    <property type="match status" value="1"/>
</dbReference>
<dbReference type="Pfam" id="PF07635">
    <property type="entry name" value="PSCyt1"/>
    <property type="match status" value="1"/>
</dbReference>
<dbReference type="InterPro" id="IPR011444">
    <property type="entry name" value="DUF1549"/>
</dbReference>
<evidence type="ECO:0000259" key="4">
    <source>
        <dbReference type="Pfam" id="PF07635"/>
    </source>
</evidence>
<reference evidence="6" key="1">
    <citation type="journal article" date="2019" name="Int. J. Syst. Evol. Microbiol.">
        <title>The Global Catalogue of Microorganisms (GCM) 10K type strain sequencing project: providing services to taxonomists for standard genome sequencing and annotation.</title>
        <authorList>
            <consortium name="The Broad Institute Genomics Platform"/>
            <consortium name="The Broad Institute Genome Sequencing Center for Infectious Disease"/>
            <person name="Wu L."/>
            <person name="Ma J."/>
        </authorList>
    </citation>
    <scope>NUCLEOTIDE SEQUENCE [LARGE SCALE GENOMIC DNA]</scope>
    <source>
        <strain evidence="6">CGMCC 4.7466</strain>
    </source>
</reference>
<dbReference type="PANTHER" id="PTHR35889:SF3">
    <property type="entry name" value="F-BOX DOMAIN-CONTAINING PROTEIN"/>
    <property type="match status" value="1"/>
</dbReference>
<evidence type="ECO:0000256" key="1">
    <source>
        <dbReference type="SAM" id="Coils"/>
    </source>
</evidence>
<accession>A0ABV9T208</accession>
<dbReference type="PROSITE" id="PS51257">
    <property type="entry name" value="PROKAR_LIPOPROTEIN"/>
    <property type="match status" value="1"/>
</dbReference>
<dbReference type="Proteomes" id="UP001595818">
    <property type="component" value="Unassembled WGS sequence"/>
</dbReference>
<dbReference type="InterPro" id="IPR011429">
    <property type="entry name" value="Cyt_c_Planctomycete-type"/>
</dbReference>
<keyword evidence="6" id="KW-1185">Reference proteome</keyword>
<name>A0ABV9T208_9BACT</name>
<dbReference type="PANTHER" id="PTHR35889">
    <property type="entry name" value="CYCLOINULO-OLIGOSACCHARIDE FRUCTANOTRANSFERASE-RELATED"/>
    <property type="match status" value="1"/>
</dbReference>
<dbReference type="Pfam" id="PF07587">
    <property type="entry name" value="PSD1"/>
    <property type="match status" value="1"/>
</dbReference>
<dbReference type="RefSeq" id="WP_377064937.1">
    <property type="nucleotide sequence ID" value="NZ_JBHSJJ010000006.1"/>
</dbReference>
<dbReference type="Pfam" id="PF13385">
    <property type="entry name" value="Laminin_G_3"/>
    <property type="match status" value="1"/>
</dbReference>
<protein>
    <submittedName>
        <fullName evidence="5">DUF1553 domain-containing protein</fullName>
    </submittedName>
</protein>
<dbReference type="InterPro" id="IPR036909">
    <property type="entry name" value="Cyt_c-like_dom_sf"/>
</dbReference>